<keyword evidence="2" id="KW-1185">Reference proteome</keyword>
<accession>A0A2I0VQW6</accession>
<gene>
    <name evidence="1" type="ORF">MA16_Dca019755</name>
</gene>
<evidence type="ECO:0000313" key="1">
    <source>
        <dbReference type="EMBL" id="PKU65773.1"/>
    </source>
</evidence>
<sequence length="177" mass="20175">MNLLHISYQKGPHLVLSLRSKLRRNWLDKNSKEEKEKDKITNQKMIQSSSEDDFDIIILRPPNKLPQRGGRMALRRTTPMYIDPKFDSNGEPKNQGVALSLDYKNINTPKKFDLTLDQVSDSEVDNTKDKSDEPKLTMYEKLSRRIEALSLTPLSAGRIAGLEVKVAPNLNGEVKKV</sequence>
<evidence type="ECO:0000313" key="2">
    <source>
        <dbReference type="Proteomes" id="UP000233837"/>
    </source>
</evidence>
<dbReference type="AlphaFoldDB" id="A0A2I0VQW6"/>
<organism evidence="1 2">
    <name type="scientific">Dendrobium catenatum</name>
    <dbReference type="NCBI Taxonomy" id="906689"/>
    <lineage>
        <taxon>Eukaryota</taxon>
        <taxon>Viridiplantae</taxon>
        <taxon>Streptophyta</taxon>
        <taxon>Embryophyta</taxon>
        <taxon>Tracheophyta</taxon>
        <taxon>Spermatophyta</taxon>
        <taxon>Magnoliopsida</taxon>
        <taxon>Liliopsida</taxon>
        <taxon>Asparagales</taxon>
        <taxon>Orchidaceae</taxon>
        <taxon>Epidendroideae</taxon>
        <taxon>Malaxideae</taxon>
        <taxon>Dendrobiinae</taxon>
        <taxon>Dendrobium</taxon>
    </lineage>
</organism>
<protein>
    <submittedName>
        <fullName evidence="1">Uncharacterized protein</fullName>
    </submittedName>
</protein>
<reference evidence="1 2" key="2">
    <citation type="journal article" date="2017" name="Nature">
        <title>The Apostasia genome and the evolution of orchids.</title>
        <authorList>
            <person name="Zhang G.Q."/>
            <person name="Liu K.W."/>
            <person name="Li Z."/>
            <person name="Lohaus R."/>
            <person name="Hsiao Y.Y."/>
            <person name="Niu S.C."/>
            <person name="Wang J.Y."/>
            <person name="Lin Y.C."/>
            <person name="Xu Q."/>
            <person name="Chen L.J."/>
            <person name="Yoshida K."/>
            <person name="Fujiwara S."/>
            <person name="Wang Z.W."/>
            <person name="Zhang Y.Q."/>
            <person name="Mitsuda N."/>
            <person name="Wang M."/>
            <person name="Liu G.H."/>
            <person name="Pecoraro L."/>
            <person name="Huang H.X."/>
            <person name="Xiao X.J."/>
            <person name="Lin M."/>
            <person name="Wu X.Y."/>
            <person name="Wu W.L."/>
            <person name="Chen Y.Y."/>
            <person name="Chang S.B."/>
            <person name="Sakamoto S."/>
            <person name="Ohme-Takagi M."/>
            <person name="Yagi M."/>
            <person name="Zeng S.J."/>
            <person name="Shen C.Y."/>
            <person name="Yeh C.M."/>
            <person name="Luo Y.B."/>
            <person name="Tsai W.C."/>
            <person name="Van de Peer Y."/>
            <person name="Liu Z.J."/>
        </authorList>
    </citation>
    <scope>NUCLEOTIDE SEQUENCE [LARGE SCALE GENOMIC DNA]</scope>
    <source>
        <tissue evidence="1">The whole plant</tissue>
    </source>
</reference>
<proteinExistence type="predicted"/>
<dbReference type="Proteomes" id="UP000233837">
    <property type="component" value="Unassembled WGS sequence"/>
</dbReference>
<reference evidence="1 2" key="1">
    <citation type="journal article" date="2016" name="Sci. Rep.">
        <title>The Dendrobium catenatum Lindl. genome sequence provides insights into polysaccharide synthase, floral development and adaptive evolution.</title>
        <authorList>
            <person name="Zhang G.Q."/>
            <person name="Xu Q."/>
            <person name="Bian C."/>
            <person name="Tsai W.C."/>
            <person name="Yeh C.M."/>
            <person name="Liu K.W."/>
            <person name="Yoshida K."/>
            <person name="Zhang L.S."/>
            <person name="Chang S.B."/>
            <person name="Chen F."/>
            <person name="Shi Y."/>
            <person name="Su Y.Y."/>
            <person name="Zhang Y.Q."/>
            <person name="Chen L.J."/>
            <person name="Yin Y."/>
            <person name="Lin M."/>
            <person name="Huang H."/>
            <person name="Deng H."/>
            <person name="Wang Z.W."/>
            <person name="Zhu S.L."/>
            <person name="Zhao X."/>
            <person name="Deng C."/>
            <person name="Niu S.C."/>
            <person name="Huang J."/>
            <person name="Wang M."/>
            <person name="Liu G.H."/>
            <person name="Yang H.J."/>
            <person name="Xiao X.J."/>
            <person name="Hsiao Y.Y."/>
            <person name="Wu W.L."/>
            <person name="Chen Y.Y."/>
            <person name="Mitsuda N."/>
            <person name="Ohme-Takagi M."/>
            <person name="Luo Y.B."/>
            <person name="Van de Peer Y."/>
            <person name="Liu Z.J."/>
        </authorList>
    </citation>
    <scope>NUCLEOTIDE SEQUENCE [LARGE SCALE GENOMIC DNA]</scope>
    <source>
        <tissue evidence="1">The whole plant</tissue>
    </source>
</reference>
<dbReference type="EMBL" id="KZ503311">
    <property type="protein sequence ID" value="PKU65773.1"/>
    <property type="molecule type" value="Genomic_DNA"/>
</dbReference>
<name>A0A2I0VQW6_9ASPA</name>